<dbReference type="Proteomes" id="UP000008021">
    <property type="component" value="Chromosome 3"/>
</dbReference>
<evidence type="ECO:0000313" key="3">
    <source>
        <dbReference type="Proteomes" id="UP000008021"/>
    </source>
</evidence>
<proteinExistence type="predicted"/>
<keyword evidence="3" id="KW-1185">Reference proteome</keyword>
<accession>A0A0E0CWZ0</accession>
<sequence length="61" mass="7051">MAPYELLLQLKSSPNPEPQSPSLHGRRHQPPWPYEPRLQPLGLRHLIYLPEAQASPTNDWT</sequence>
<protein>
    <submittedName>
        <fullName evidence="2">Uncharacterized protein</fullName>
    </submittedName>
</protein>
<reference evidence="2" key="1">
    <citation type="submission" date="2015-04" db="UniProtKB">
        <authorList>
            <consortium name="EnsemblPlants"/>
        </authorList>
    </citation>
    <scope>IDENTIFICATION</scope>
</reference>
<organism evidence="2">
    <name type="scientific">Oryza meridionalis</name>
    <dbReference type="NCBI Taxonomy" id="40149"/>
    <lineage>
        <taxon>Eukaryota</taxon>
        <taxon>Viridiplantae</taxon>
        <taxon>Streptophyta</taxon>
        <taxon>Embryophyta</taxon>
        <taxon>Tracheophyta</taxon>
        <taxon>Spermatophyta</taxon>
        <taxon>Magnoliopsida</taxon>
        <taxon>Liliopsida</taxon>
        <taxon>Poales</taxon>
        <taxon>Poaceae</taxon>
        <taxon>BOP clade</taxon>
        <taxon>Oryzoideae</taxon>
        <taxon>Oryzeae</taxon>
        <taxon>Oryzinae</taxon>
        <taxon>Oryza</taxon>
    </lineage>
</organism>
<dbReference type="EnsemblPlants" id="OMERI03G07490.1">
    <property type="protein sequence ID" value="OMERI03G07490.1"/>
    <property type="gene ID" value="OMERI03G07490"/>
</dbReference>
<evidence type="ECO:0000313" key="2">
    <source>
        <dbReference type="EnsemblPlants" id="OMERI03G07490.1"/>
    </source>
</evidence>
<reference evidence="2" key="2">
    <citation type="submission" date="2018-05" db="EMBL/GenBank/DDBJ databases">
        <title>OmerRS3 (Oryza meridionalis Reference Sequence Version 3).</title>
        <authorList>
            <person name="Zhang J."/>
            <person name="Kudrna D."/>
            <person name="Lee S."/>
            <person name="Talag J."/>
            <person name="Welchert J."/>
            <person name="Wing R.A."/>
        </authorList>
    </citation>
    <scope>NUCLEOTIDE SEQUENCE [LARGE SCALE GENOMIC DNA]</scope>
    <source>
        <strain evidence="2">cv. OR44</strain>
    </source>
</reference>
<evidence type="ECO:0000256" key="1">
    <source>
        <dbReference type="SAM" id="MobiDB-lite"/>
    </source>
</evidence>
<dbReference type="Gramene" id="OMERI03G07490.1">
    <property type="protein sequence ID" value="OMERI03G07490.1"/>
    <property type="gene ID" value="OMERI03G07490"/>
</dbReference>
<dbReference type="AlphaFoldDB" id="A0A0E0CWZ0"/>
<dbReference type="HOGENOM" id="CLU_2926573_0_0_1"/>
<feature type="region of interest" description="Disordered" evidence="1">
    <location>
        <begin position="11"/>
        <end position="36"/>
    </location>
</feature>
<name>A0A0E0CWZ0_9ORYZ</name>